<dbReference type="SUPFAM" id="SSF56059">
    <property type="entry name" value="Glutathione synthetase ATP-binding domain-like"/>
    <property type="match status" value="1"/>
</dbReference>
<keyword evidence="2" id="KW-1185">Reference proteome</keyword>
<dbReference type="RefSeq" id="WP_188604961.1">
    <property type="nucleotide sequence ID" value="NZ_BMIC01000001.1"/>
</dbReference>
<name>A0A8J2TPI0_9FLAO</name>
<evidence type="ECO:0000313" key="1">
    <source>
        <dbReference type="EMBL" id="GFZ79783.1"/>
    </source>
</evidence>
<evidence type="ECO:0008006" key="3">
    <source>
        <dbReference type="Google" id="ProtNLM"/>
    </source>
</evidence>
<dbReference type="EMBL" id="BMIC01000001">
    <property type="protein sequence ID" value="GFZ79783.1"/>
    <property type="molecule type" value="Genomic_DNA"/>
</dbReference>
<gene>
    <name evidence="1" type="ORF">GCM10011531_07140</name>
</gene>
<sequence length="411" mass="47484">MKQRTNKGLRNDFLEKAKLLSHFGGFYVPEFITLGFDLCRKVDSQISTSILNLRTLKKNTTKEWMNIEDGLIDIFQSYLTSEKELISNIKESLNEEKLLVRPTPYDEYLYPNISFAGVYKSFVPDNNNTNLIYASAKVLAGRFTRYADLYYNRHNINSKRTIGLMYMKPVNKGIEQNLIHGTAYCTKNHLRTEYVTRPRTTNNQSDPHILSIKNNTIQFPKELGDFESGLDFSARLVKCMQVLFDNFKKPLDVEYLFNPNGDLNIVQIRYISEKHLKNWKKTPFVVEEKRASAIINTVGTIEGKIFDCRNMGKKVEGVLNSNNIIVVDYKNNKNDYGVLDILEMLEQDDKNISLIVDHGNKRLRDHVQYVITEDPSVNFVFQTDDRSLLSSIKHDQVVKINSNGIYMSILT</sequence>
<reference evidence="1 2" key="1">
    <citation type="journal article" date="2014" name="Int. J. Syst. Evol. Microbiol.">
        <title>Complete genome sequence of Corynebacterium casei LMG S-19264T (=DSM 44701T), isolated from a smear-ripened cheese.</title>
        <authorList>
            <consortium name="US DOE Joint Genome Institute (JGI-PGF)"/>
            <person name="Walter F."/>
            <person name="Albersmeier A."/>
            <person name="Kalinowski J."/>
            <person name="Ruckert C."/>
        </authorList>
    </citation>
    <scope>NUCLEOTIDE SEQUENCE [LARGE SCALE GENOMIC DNA]</scope>
    <source>
        <strain evidence="1 2">CGMCC 1.15295</strain>
    </source>
</reference>
<proteinExistence type="predicted"/>
<dbReference type="InterPro" id="IPR013815">
    <property type="entry name" value="ATP_grasp_subdomain_1"/>
</dbReference>
<dbReference type="AlphaFoldDB" id="A0A8J2TPI0"/>
<protein>
    <recommendedName>
        <fullName evidence="3">Pyruvate, water dikinase</fullName>
    </recommendedName>
</protein>
<organism evidence="1 2">
    <name type="scientific">Aquaticitalea lipolytica</name>
    <dbReference type="NCBI Taxonomy" id="1247562"/>
    <lineage>
        <taxon>Bacteria</taxon>
        <taxon>Pseudomonadati</taxon>
        <taxon>Bacteroidota</taxon>
        <taxon>Flavobacteriia</taxon>
        <taxon>Flavobacteriales</taxon>
        <taxon>Flavobacteriaceae</taxon>
        <taxon>Aquaticitalea</taxon>
    </lineage>
</organism>
<dbReference type="GO" id="GO:0005524">
    <property type="term" value="F:ATP binding"/>
    <property type="evidence" value="ECO:0007669"/>
    <property type="project" value="InterPro"/>
</dbReference>
<dbReference type="Proteomes" id="UP000598120">
    <property type="component" value="Unassembled WGS sequence"/>
</dbReference>
<accession>A0A8J2TPI0</accession>
<dbReference type="Gene3D" id="3.30.1490.20">
    <property type="entry name" value="ATP-grasp fold, A domain"/>
    <property type="match status" value="1"/>
</dbReference>
<evidence type="ECO:0000313" key="2">
    <source>
        <dbReference type="Proteomes" id="UP000598120"/>
    </source>
</evidence>
<comment type="caution">
    <text evidence="1">The sequence shown here is derived from an EMBL/GenBank/DDBJ whole genome shotgun (WGS) entry which is preliminary data.</text>
</comment>